<feature type="compositionally biased region" description="Polar residues" evidence="1">
    <location>
        <begin position="101"/>
        <end position="112"/>
    </location>
</feature>
<dbReference type="Proteomes" id="UP000233551">
    <property type="component" value="Unassembled WGS sequence"/>
</dbReference>
<evidence type="ECO:0000313" key="3">
    <source>
        <dbReference type="Proteomes" id="UP000233551"/>
    </source>
</evidence>
<accession>A0A2I0HX37</accession>
<feature type="region of interest" description="Disordered" evidence="1">
    <location>
        <begin position="57"/>
        <end position="112"/>
    </location>
</feature>
<dbReference type="AlphaFoldDB" id="A0A2I0HX37"/>
<gene>
    <name evidence="2" type="ORF">CRG98_043300</name>
</gene>
<feature type="compositionally biased region" description="Acidic residues" evidence="1">
    <location>
        <begin position="64"/>
        <end position="80"/>
    </location>
</feature>
<organism evidence="2 3">
    <name type="scientific">Punica granatum</name>
    <name type="common">Pomegranate</name>
    <dbReference type="NCBI Taxonomy" id="22663"/>
    <lineage>
        <taxon>Eukaryota</taxon>
        <taxon>Viridiplantae</taxon>
        <taxon>Streptophyta</taxon>
        <taxon>Embryophyta</taxon>
        <taxon>Tracheophyta</taxon>
        <taxon>Spermatophyta</taxon>
        <taxon>Magnoliopsida</taxon>
        <taxon>eudicotyledons</taxon>
        <taxon>Gunneridae</taxon>
        <taxon>Pentapetalae</taxon>
        <taxon>rosids</taxon>
        <taxon>malvids</taxon>
        <taxon>Myrtales</taxon>
        <taxon>Lythraceae</taxon>
        <taxon>Punica</taxon>
    </lineage>
</organism>
<protein>
    <submittedName>
        <fullName evidence="2">Uncharacterized protein</fullName>
    </submittedName>
</protein>
<evidence type="ECO:0000256" key="1">
    <source>
        <dbReference type="SAM" id="MobiDB-lite"/>
    </source>
</evidence>
<keyword evidence="3" id="KW-1185">Reference proteome</keyword>
<evidence type="ECO:0000313" key="2">
    <source>
        <dbReference type="EMBL" id="PKI36274.1"/>
    </source>
</evidence>
<proteinExistence type="predicted"/>
<comment type="caution">
    <text evidence="2">The sequence shown here is derived from an EMBL/GenBank/DDBJ whole genome shotgun (WGS) entry which is preliminary data.</text>
</comment>
<dbReference type="EMBL" id="PGOL01004924">
    <property type="protein sequence ID" value="PKI36274.1"/>
    <property type="molecule type" value="Genomic_DNA"/>
</dbReference>
<reference evidence="2 3" key="1">
    <citation type="submission" date="2017-11" db="EMBL/GenBank/DDBJ databases">
        <title>De-novo sequencing of pomegranate (Punica granatum L.) genome.</title>
        <authorList>
            <person name="Akparov Z."/>
            <person name="Amiraslanov A."/>
            <person name="Hajiyeva S."/>
            <person name="Abbasov M."/>
            <person name="Kaur K."/>
            <person name="Hamwieh A."/>
            <person name="Solovyev V."/>
            <person name="Salamov A."/>
            <person name="Braich B."/>
            <person name="Kosarev P."/>
            <person name="Mahmoud A."/>
            <person name="Hajiyev E."/>
            <person name="Babayeva S."/>
            <person name="Izzatullayeva V."/>
            <person name="Mammadov A."/>
            <person name="Mammadov A."/>
            <person name="Sharifova S."/>
            <person name="Ojaghi J."/>
            <person name="Eynullazada K."/>
            <person name="Bayramov B."/>
            <person name="Abdulazimova A."/>
            <person name="Shahmuradov I."/>
        </authorList>
    </citation>
    <scope>NUCLEOTIDE SEQUENCE [LARGE SCALE GENOMIC DNA]</scope>
    <source>
        <strain evidence="3">cv. AG2017</strain>
        <tissue evidence="2">Leaf</tissue>
    </source>
</reference>
<sequence>MDEENVHEVSRGLTLDQVQFLGFQQGQDELSARLDQLTQVVERMVLACAALTRAHRVSRRNVQVEDEVDREDELPEEEEQPVPRREQMSVGNNLKLKIQQFKGTSSPEEYLE</sequence>
<name>A0A2I0HX37_PUNGR</name>